<accession>A0A7C9VTV2</accession>
<keyword evidence="1" id="KW-1133">Transmembrane helix</keyword>
<name>A0A7C9VTV2_9PSEU</name>
<keyword evidence="3" id="KW-1185">Reference proteome</keyword>
<gene>
    <name evidence="2" type="ORF">G7043_00485</name>
</gene>
<reference evidence="2 3" key="1">
    <citation type="submission" date="2020-03" db="EMBL/GenBank/DDBJ databases">
        <title>Isolation and identification of active actinomycetes.</title>
        <authorList>
            <person name="Sun X."/>
        </authorList>
    </citation>
    <scope>NUCLEOTIDE SEQUENCE [LARGE SCALE GENOMIC DNA]</scope>
    <source>
        <strain evidence="2 3">NEAU-D13</strain>
    </source>
</reference>
<comment type="caution">
    <text evidence="2">The sequence shown here is derived from an EMBL/GenBank/DDBJ whole genome shotgun (WGS) entry which is preliminary data.</text>
</comment>
<organism evidence="2 3">
    <name type="scientific">Lentzea alba</name>
    <dbReference type="NCBI Taxonomy" id="2714351"/>
    <lineage>
        <taxon>Bacteria</taxon>
        <taxon>Bacillati</taxon>
        <taxon>Actinomycetota</taxon>
        <taxon>Actinomycetes</taxon>
        <taxon>Pseudonocardiales</taxon>
        <taxon>Pseudonocardiaceae</taxon>
        <taxon>Lentzea</taxon>
    </lineage>
</organism>
<dbReference type="AlphaFoldDB" id="A0A7C9VTV2"/>
<dbReference type="EMBL" id="JAAMPJ010000001">
    <property type="protein sequence ID" value="NGY57399.1"/>
    <property type="molecule type" value="Genomic_DNA"/>
</dbReference>
<dbReference type="RefSeq" id="WP_166042766.1">
    <property type="nucleotide sequence ID" value="NZ_JAAMPJ010000001.1"/>
</dbReference>
<sequence>MKELLERSMPEFEPVPDRLDRVRAKMRARRDRRLVTGAAAAVLVVAAGAAVAVSRPAPPEPAPAAAATDACQQRDGRPYIRLDRSRGDVPVGASKVTLCVYLYLGTSRPSTDQGPDGRDPELVNNWQLVGARQQAGDGSIERKVNAMPAPGLCYTSGGEYQWVFEYPDQPPFVKAMTSKCNVPIQRDELLRDGDLLGWLDRMERSTAPYMGTQDGVYGYK</sequence>
<dbReference type="Proteomes" id="UP000481360">
    <property type="component" value="Unassembled WGS sequence"/>
</dbReference>
<proteinExistence type="predicted"/>
<evidence type="ECO:0000256" key="1">
    <source>
        <dbReference type="SAM" id="Phobius"/>
    </source>
</evidence>
<evidence type="ECO:0000313" key="3">
    <source>
        <dbReference type="Proteomes" id="UP000481360"/>
    </source>
</evidence>
<keyword evidence="1" id="KW-0472">Membrane</keyword>
<keyword evidence="1" id="KW-0812">Transmembrane</keyword>
<feature type="transmembrane region" description="Helical" evidence="1">
    <location>
        <begin position="34"/>
        <end position="53"/>
    </location>
</feature>
<protein>
    <submittedName>
        <fullName evidence="2">Uncharacterized protein</fullName>
    </submittedName>
</protein>
<evidence type="ECO:0000313" key="2">
    <source>
        <dbReference type="EMBL" id="NGY57399.1"/>
    </source>
</evidence>